<gene>
    <name evidence="4" type="ORF">NE675_11510</name>
</gene>
<reference evidence="4 5" key="1">
    <citation type="submission" date="2022-06" db="EMBL/GenBank/DDBJ databases">
        <title>Isolation of gut microbiota from human fecal samples.</title>
        <authorList>
            <person name="Pamer E.G."/>
            <person name="Barat B."/>
            <person name="Waligurski E."/>
            <person name="Medina S."/>
            <person name="Paddock L."/>
            <person name="Mostad J."/>
        </authorList>
    </citation>
    <scope>NUCLEOTIDE SEQUENCE [LARGE SCALE GENOMIC DNA]</scope>
    <source>
        <strain evidence="4 5">DFI.1.1</strain>
    </source>
</reference>
<evidence type="ECO:0000313" key="4">
    <source>
        <dbReference type="EMBL" id="MCQ5343646.1"/>
    </source>
</evidence>
<dbReference type="PANTHER" id="PTHR33795:SF1">
    <property type="entry name" value="INSERTION ELEMENT IS150 PROTEIN INSJ"/>
    <property type="match status" value="1"/>
</dbReference>
<accession>A0ABT1SUT8</accession>
<name>A0ABT1SUT8_9FIRM</name>
<evidence type="ECO:0000256" key="1">
    <source>
        <dbReference type="ARBA" id="ARBA00038232"/>
    </source>
</evidence>
<dbReference type="InterPro" id="IPR052057">
    <property type="entry name" value="IS150/IS1296_orfA-like"/>
</dbReference>
<dbReference type="Proteomes" id="UP001206692">
    <property type="component" value="Unassembled WGS sequence"/>
</dbReference>
<dbReference type="InterPro" id="IPR036388">
    <property type="entry name" value="WH-like_DNA-bd_sf"/>
</dbReference>
<dbReference type="InterPro" id="IPR010921">
    <property type="entry name" value="Trp_repressor/repl_initiator"/>
</dbReference>
<comment type="caution">
    <text evidence="4">The sequence shown here is derived from an EMBL/GenBank/DDBJ whole genome shotgun (WGS) entry which is preliminary data.</text>
</comment>
<sequence>MRKTKISAQEKLHTVKNILHGIESIHAAAKRLSVDPSAVRVWICSYKGNGIDAFTHIKNNYYSHECKVQAVTAYLNQEGSLSAICQRFGLRSPTQLRRWIKRYNSHEELKASGTGGFSIMTKGRKTTFDERVEMVQYCIAHDHNYAETAVKYGISYQQARSYTLKYEAGGLDALQDNRGKRKPEDQLTEVERLRAELKLERAKRKQAEMEISFLKKLDEIERRRD</sequence>
<dbReference type="Gene3D" id="1.10.10.10">
    <property type="entry name" value="Winged helix-like DNA-binding domain superfamily/Winged helix DNA-binding domain"/>
    <property type="match status" value="2"/>
</dbReference>
<evidence type="ECO:0000313" key="5">
    <source>
        <dbReference type="Proteomes" id="UP001206692"/>
    </source>
</evidence>
<evidence type="ECO:0000256" key="2">
    <source>
        <dbReference type="SAM" id="Coils"/>
    </source>
</evidence>
<dbReference type="Pfam" id="PF13518">
    <property type="entry name" value="HTH_28"/>
    <property type="match status" value="2"/>
</dbReference>
<evidence type="ECO:0000259" key="3">
    <source>
        <dbReference type="Pfam" id="PF13518"/>
    </source>
</evidence>
<dbReference type="SUPFAM" id="SSF48295">
    <property type="entry name" value="TrpR-like"/>
    <property type="match status" value="3"/>
</dbReference>
<organism evidence="4 5">
    <name type="scientific">Megasphaera massiliensis</name>
    <dbReference type="NCBI Taxonomy" id="1232428"/>
    <lineage>
        <taxon>Bacteria</taxon>
        <taxon>Bacillati</taxon>
        <taxon>Bacillota</taxon>
        <taxon>Negativicutes</taxon>
        <taxon>Veillonellales</taxon>
        <taxon>Veillonellaceae</taxon>
        <taxon>Megasphaera</taxon>
    </lineage>
</organism>
<feature type="domain" description="Insertion element IS150 protein InsJ-like helix-turn-helix" evidence="3">
    <location>
        <begin position="130"/>
        <end position="182"/>
    </location>
</feature>
<proteinExistence type="inferred from homology"/>
<feature type="coiled-coil region" evidence="2">
    <location>
        <begin position="190"/>
        <end position="217"/>
    </location>
</feature>
<dbReference type="RefSeq" id="WP_227163253.1">
    <property type="nucleotide sequence ID" value="NZ_JAJCIO010000045.1"/>
</dbReference>
<dbReference type="InterPro" id="IPR055247">
    <property type="entry name" value="InsJ-like_HTH"/>
</dbReference>
<feature type="domain" description="Insertion element IS150 protein InsJ-like helix-turn-helix" evidence="3">
    <location>
        <begin position="67"/>
        <end position="105"/>
    </location>
</feature>
<keyword evidence="5" id="KW-1185">Reference proteome</keyword>
<comment type="similarity">
    <text evidence="1">Belongs to the IS150/IS1296 orfA family.</text>
</comment>
<dbReference type="EMBL" id="JANGEW010000037">
    <property type="protein sequence ID" value="MCQ5343646.1"/>
    <property type="molecule type" value="Genomic_DNA"/>
</dbReference>
<keyword evidence="2" id="KW-0175">Coiled coil</keyword>
<dbReference type="PANTHER" id="PTHR33795">
    <property type="entry name" value="INSERTION ELEMENT IS150 PROTEIN INSJ"/>
    <property type="match status" value="1"/>
</dbReference>
<protein>
    <submittedName>
        <fullName evidence="4">Transposase</fullName>
    </submittedName>
</protein>